<evidence type="ECO:0000313" key="3">
    <source>
        <dbReference type="EMBL" id="OEJ93787.1"/>
    </source>
</evidence>
<dbReference type="OrthoDB" id="5244329at2"/>
<keyword evidence="1" id="KW-0808">Transferase</keyword>
<protein>
    <recommendedName>
        <fullName evidence="2">Histidine kinase/HSP90-like ATPase domain-containing protein</fullName>
    </recommendedName>
</protein>
<organism evidence="3 4">
    <name type="scientific">Streptomyces thermolilacinus SPC6</name>
    <dbReference type="NCBI Taxonomy" id="1306406"/>
    <lineage>
        <taxon>Bacteria</taxon>
        <taxon>Bacillati</taxon>
        <taxon>Actinomycetota</taxon>
        <taxon>Actinomycetes</taxon>
        <taxon>Kitasatosporales</taxon>
        <taxon>Streptomycetaceae</taxon>
        <taxon>Streptomyces</taxon>
    </lineage>
</organism>
<evidence type="ECO:0000256" key="1">
    <source>
        <dbReference type="ARBA" id="ARBA00022527"/>
    </source>
</evidence>
<reference evidence="3 4" key="1">
    <citation type="journal article" date="2013" name="Genome Announc.">
        <title>Genome Sequence of Streptomyces violaceusniger Strain SPC6, a Halotolerant Streptomycete That Exhibits Rapid Growth and Development.</title>
        <authorList>
            <person name="Chen X."/>
            <person name="Zhang B."/>
            <person name="Zhang W."/>
            <person name="Wu X."/>
            <person name="Zhang M."/>
            <person name="Chen T."/>
            <person name="Liu G."/>
            <person name="Dyson P."/>
        </authorList>
    </citation>
    <scope>NUCLEOTIDE SEQUENCE [LARGE SCALE GENOMIC DNA]</scope>
    <source>
        <strain evidence="3 4">SPC6</strain>
    </source>
</reference>
<keyword evidence="4" id="KW-1185">Reference proteome</keyword>
<dbReference type="GO" id="GO:0004674">
    <property type="term" value="F:protein serine/threonine kinase activity"/>
    <property type="evidence" value="ECO:0007669"/>
    <property type="project" value="UniProtKB-KW"/>
</dbReference>
<evidence type="ECO:0000259" key="2">
    <source>
        <dbReference type="Pfam" id="PF13581"/>
    </source>
</evidence>
<dbReference type="InterPro" id="IPR003594">
    <property type="entry name" value="HATPase_dom"/>
</dbReference>
<dbReference type="STRING" id="1306406.J116_004220"/>
<evidence type="ECO:0000313" key="4">
    <source>
        <dbReference type="Proteomes" id="UP000095329"/>
    </source>
</evidence>
<dbReference type="CDD" id="cd16936">
    <property type="entry name" value="HATPase_RsbW-like"/>
    <property type="match status" value="1"/>
</dbReference>
<keyword evidence="1" id="KW-0723">Serine/threonine-protein kinase</keyword>
<dbReference type="Gene3D" id="3.30.565.10">
    <property type="entry name" value="Histidine kinase-like ATPase, C-terminal domain"/>
    <property type="match status" value="1"/>
</dbReference>
<dbReference type="InterPro" id="IPR036890">
    <property type="entry name" value="HATPase_C_sf"/>
</dbReference>
<dbReference type="RefSeq" id="WP_023590600.1">
    <property type="nucleotide sequence ID" value="NZ_ASHX02000001.1"/>
</dbReference>
<dbReference type="Pfam" id="PF13581">
    <property type="entry name" value="HATPase_c_2"/>
    <property type="match status" value="1"/>
</dbReference>
<dbReference type="SUPFAM" id="SSF55874">
    <property type="entry name" value="ATPase domain of HSP90 chaperone/DNA topoisomerase II/histidine kinase"/>
    <property type="match status" value="1"/>
</dbReference>
<dbReference type="AlphaFoldDB" id="A0A1D3DN77"/>
<sequence>MVDGRDQDRPGAAGLSRRIGAGDLGAVAGMRAALRELWGHRVAEDPAFTAELLTSELVTNALIHTAYGAVVTASLTGDVLRVEVRDFAPEPPDPYLPASEDRTHGRGLLLVQALADAWGVRAQGAGKVVWFELSGVKPAA</sequence>
<gene>
    <name evidence="3" type="ORF">J116_004220</name>
</gene>
<proteinExistence type="predicted"/>
<dbReference type="eggNOG" id="COG2172">
    <property type="taxonomic scope" value="Bacteria"/>
</dbReference>
<comment type="caution">
    <text evidence="3">The sequence shown here is derived from an EMBL/GenBank/DDBJ whole genome shotgun (WGS) entry which is preliminary data.</text>
</comment>
<keyword evidence="1" id="KW-0418">Kinase</keyword>
<feature type="domain" description="Histidine kinase/HSP90-like ATPase" evidence="2">
    <location>
        <begin position="23"/>
        <end position="131"/>
    </location>
</feature>
<name>A0A1D3DN77_9ACTN</name>
<dbReference type="EMBL" id="ASHX02000001">
    <property type="protein sequence ID" value="OEJ93787.1"/>
    <property type="molecule type" value="Genomic_DNA"/>
</dbReference>
<accession>A0A1D3DN77</accession>
<dbReference type="Proteomes" id="UP000095329">
    <property type="component" value="Unassembled WGS sequence"/>
</dbReference>
<dbReference type="InterPro" id="IPR050267">
    <property type="entry name" value="Anti-sigma-factor_SerPK"/>
</dbReference>
<dbReference type="PANTHER" id="PTHR35526">
    <property type="entry name" value="ANTI-SIGMA-F FACTOR RSBW-RELATED"/>
    <property type="match status" value="1"/>
</dbReference>
<dbReference type="PANTHER" id="PTHR35526:SF3">
    <property type="entry name" value="ANTI-SIGMA-F FACTOR RSBW"/>
    <property type="match status" value="1"/>
</dbReference>